<name>A0A558QZ66_9SPHN</name>
<evidence type="ECO:0000313" key="2">
    <source>
        <dbReference type="EMBL" id="TVV72362.1"/>
    </source>
</evidence>
<evidence type="ECO:0000256" key="1">
    <source>
        <dbReference type="SAM" id="Phobius"/>
    </source>
</evidence>
<dbReference type="RefSeq" id="WP_145153551.1">
    <property type="nucleotide sequence ID" value="NZ_VNIM01000066.1"/>
</dbReference>
<comment type="caution">
    <text evidence="2">The sequence shown here is derived from an EMBL/GenBank/DDBJ whole genome shotgun (WGS) entry which is preliminary data.</text>
</comment>
<protein>
    <submittedName>
        <fullName evidence="2">Uncharacterized protein</fullName>
    </submittedName>
</protein>
<keyword evidence="3" id="KW-1185">Reference proteome</keyword>
<feature type="transmembrane region" description="Helical" evidence="1">
    <location>
        <begin position="68"/>
        <end position="86"/>
    </location>
</feature>
<organism evidence="2 3">
    <name type="scientific">Alterirhizorhabdus solaris</name>
    <dbReference type="NCBI Taxonomy" id="2529389"/>
    <lineage>
        <taxon>Bacteria</taxon>
        <taxon>Pseudomonadati</taxon>
        <taxon>Pseudomonadota</taxon>
        <taxon>Alphaproteobacteria</taxon>
        <taxon>Sphingomonadales</taxon>
        <taxon>Rhizorhabdaceae</taxon>
        <taxon>Alterirhizorhabdus</taxon>
    </lineage>
</organism>
<reference evidence="2 3" key="1">
    <citation type="submission" date="2019-07" db="EMBL/GenBank/DDBJ databases">
        <title>Sphingomonas solaris sp. nov., isolated from a solar panel from Boston, Massachusetts.</title>
        <authorList>
            <person name="Tanner K."/>
            <person name="Pascual J."/>
            <person name="Mancuso C."/>
            <person name="Pereto J."/>
            <person name="Khalil A."/>
            <person name="Vilanova C."/>
        </authorList>
    </citation>
    <scope>NUCLEOTIDE SEQUENCE [LARGE SCALE GENOMIC DNA]</scope>
    <source>
        <strain evidence="2 3">R4DWN</strain>
    </source>
</reference>
<sequence>MRELGTALERAEAVLNRVRSESTGIAGRARRRRWAALVRRLKLAMIAALAVMVAAAVLGLFVPLGIGGFFLAMVATFVVAGTILFWPSVPETTPAALVQTDIRLLPQRTEEWLERQRPALPAPAVRLVDGIGARLDALAPQLATIDANVPIAVELRKLMAEELPELVAGYQRVPVNLRRDESRGQSPDRQLVEGLTTVDSELARLAGQLAHGDLDRLATQNRYLELKYRGAGE</sequence>
<dbReference type="EMBL" id="VNIM01000066">
    <property type="protein sequence ID" value="TVV72362.1"/>
    <property type="molecule type" value="Genomic_DNA"/>
</dbReference>
<feature type="transmembrane region" description="Helical" evidence="1">
    <location>
        <begin position="41"/>
        <end position="62"/>
    </location>
</feature>
<dbReference type="AlphaFoldDB" id="A0A558QZ66"/>
<proteinExistence type="predicted"/>
<keyword evidence="1" id="KW-1133">Transmembrane helix</keyword>
<gene>
    <name evidence="2" type="ORF">FOY91_14740</name>
</gene>
<evidence type="ECO:0000313" key="3">
    <source>
        <dbReference type="Proteomes" id="UP000318681"/>
    </source>
</evidence>
<keyword evidence="1" id="KW-0812">Transmembrane</keyword>
<dbReference type="Proteomes" id="UP000318681">
    <property type="component" value="Unassembled WGS sequence"/>
</dbReference>
<keyword evidence="1" id="KW-0472">Membrane</keyword>
<dbReference type="OrthoDB" id="7594143at2"/>
<accession>A0A558QZ66</accession>